<evidence type="ECO:0000256" key="6">
    <source>
        <dbReference type="RuleBase" id="RU000646"/>
    </source>
</evidence>
<accession>A0A1I7G7F2</accession>
<dbReference type="PROSITE" id="PS00938">
    <property type="entry name" value="IF3"/>
    <property type="match status" value="1"/>
</dbReference>
<dbReference type="Proteomes" id="UP000198817">
    <property type="component" value="Unassembled WGS sequence"/>
</dbReference>
<dbReference type="GO" id="GO:0005829">
    <property type="term" value="C:cytosol"/>
    <property type="evidence" value="ECO:0007669"/>
    <property type="project" value="TreeGrafter"/>
</dbReference>
<dbReference type="FunFam" id="3.10.20.80:FF:000001">
    <property type="entry name" value="Translation initiation factor IF-3"/>
    <property type="match status" value="1"/>
</dbReference>
<dbReference type="Pfam" id="PF05198">
    <property type="entry name" value="IF3_N"/>
    <property type="match status" value="1"/>
</dbReference>
<dbReference type="GO" id="GO:0016020">
    <property type="term" value="C:membrane"/>
    <property type="evidence" value="ECO:0007669"/>
    <property type="project" value="TreeGrafter"/>
</dbReference>
<protein>
    <recommendedName>
        <fullName evidence="4 5">Translation initiation factor IF-3</fullName>
    </recommendedName>
</protein>
<feature type="domain" description="Translation initiation factor 3 N-terminal" evidence="9">
    <location>
        <begin position="21"/>
        <end position="90"/>
    </location>
</feature>
<dbReference type="GO" id="GO:0032790">
    <property type="term" value="P:ribosome disassembly"/>
    <property type="evidence" value="ECO:0007669"/>
    <property type="project" value="TreeGrafter"/>
</dbReference>
<evidence type="ECO:0000256" key="5">
    <source>
        <dbReference type="NCBIfam" id="TIGR00168"/>
    </source>
</evidence>
<dbReference type="InterPro" id="IPR019815">
    <property type="entry name" value="Translation_initiation_fac_3_C"/>
</dbReference>
<dbReference type="InterPro" id="IPR001288">
    <property type="entry name" value="Translation_initiation_fac_3"/>
</dbReference>
<dbReference type="InterPro" id="IPR019813">
    <property type="entry name" value="Translation_initiation_fac3_CS"/>
</dbReference>
<dbReference type="GO" id="GO:0043022">
    <property type="term" value="F:ribosome binding"/>
    <property type="evidence" value="ECO:0007669"/>
    <property type="project" value="UniProtKB-ARBA"/>
</dbReference>
<keyword evidence="3 4" id="KW-0648">Protein biosynthesis</keyword>
<feature type="region of interest" description="Disordered" evidence="7">
    <location>
        <begin position="172"/>
        <end position="206"/>
    </location>
</feature>
<comment type="subunit">
    <text evidence="4 6">Monomer.</text>
</comment>
<keyword evidence="11" id="KW-1185">Reference proteome</keyword>
<evidence type="ECO:0000259" key="9">
    <source>
        <dbReference type="Pfam" id="PF05198"/>
    </source>
</evidence>
<feature type="domain" description="Translation initiation factor 3 C-terminal" evidence="8">
    <location>
        <begin position="97"/>
        <end position="182"/>
    </location>
</feature>
<sequence>MSALFCESKEEPDINKKENRINEEIRAKELRVIDSDGSMVGVISRKEALSLAEERKLDLVEISPNAEPPVAKILDYGKYRYEVQKRAKDAKKKQKSMQVKEIRLSTFIEEHDIQVKAKTAAKFLQAGDKVKVSLRFRGRERDYVNKGRDVMEKFAEICSEFGTIDKKPKFEGRSLTMFLSPKGDNKPSNAGKRKRNRNSDEQKPEA</sequence>
<comment type="similarity">
    <text evidence="1 4 6">Belongs to the IF-3 family.</text>
</comment>
<name>A0A1I7G7F2_9FIRM</name>
<dbReference type="Gene3D" id="3.10.20.80">
    <property type="entry name" value="Translation initiation factor 3 (IF-3), N-terminal domain"/>
    <property type="match status" value="1"/>
</dbReference>
<comment type="subcellular location">
    <subcellularLocation>
        <location evidence="4 6">Cytoplasm</location>
    </subcellularLocation>
</comment>
<evidence type="ECO:0000256" key="4">
    <source>
        <dbReference type="HAMAP-Rule" id="MF_00080"/>
    </source>
</evidence>
<dbReference type="GO" id="GO:0003743">
    <property type="term" value="F:translation initiation factor activity"/>
    <property type="evidence" value="ECO:0007669"/>
    <property type="project" value="UniProtKB-UniRule"/>
</dbReference>
<evidence type="ECO:0000256" key="7">
    <source>
        <dbReference type="SAM" id="MobiDB-lite"/>
    </source>
</evidence>
<dbReference type="Pfam" id="PF00707">
    <property type="entry name" value="IF3_C"/>
    <property type="match status" value="1"/>
</dbReference>
<proteinExistence type="inferred from homology"/>
<dbReference type="InterPro" id="IPR019814">
    <property type="entry name" value="Translation_initiation_fac_3_N"/>
</dbReference>
<evidence type="ECO:0000313" key="11">
    <source>
        <dbReference type="Proteomes" id="UP000198817"/>
    </source>
</evidence>
<dbReference type="Gene3D" id="3.30.110.10">
    <property type="entry name" value="Translation initiation factor 3 (IF-3), C-terminal domain"/>
    <property type="match status" value="1"/>
</dbReference>
<dbReference type="AlphaFoldDB" id="A0A1I7G7F2"/>
<dbReference type="HAMAP" id="MF_00080">
    <property type="entry name" value="IF_3"/>
    <property type="match status" value="1"/>
</dbReference>
<dbReference type="InterPro" id="IPR036787">
    <property type="entry name" value="T_IF-3_N_sf"/>
</dbReference>
<evidence type="ECO:0000256" key="1">
    <source>
        <dbReference type="ARBA" id="ARBA00005439"/>
    </source>
</evidence>
<evidence type="ECO:0000313" key="10">
    <source>
        <dbReference type="EMBL" id="SFU44385.1"/>
    </source>
</evidence>
<dbReference type="PANTHER" id="PTHR10938">
    <property type="entry name" value="TRANSLATION INITIATION FACTOR IF-3"/>
    <property type="match status" value="1"/>
</dbReference>
<keyword evidence="2 4" id="KW-0396">Initiation factor</keyword>
<reference evidence="10 11" key="1">
    <citation type="submission" date="2016-10" db="EMBL/GenBank/DDBJ databases">
        <authorList>
            <person name="de Groot N.N."/>
        </authorList>
    </citation>
    <scope>NUCLEOTIDE SEQUENCE [LARGE SCALE GENOMIC DNA]</scope>
    <source>
        <strain evidence="10 11">KHGC13</strain>
    </source>
</reference>
<comment type="function">
    <text evidence="4 6">IF-3 binds to the 30S ribosomal subunit and shifts the equilibrium between 70S ribosomes and their 50S and 30S subunits in favor of the free subunits, thus enhancing the availability of 30S subunits on which protein synthesis initiation begins.</text>
</comment>
<dbReference type="OrthoDB" id="9806014at2"/>
<evidence type="ECO:0000259" key="8">
    <source>
        <dbReference type="Pfam" id="PF00707"/>
    </source>
</evidence>
<keyword evidence="4" id="KW-0963">Cytoplasm</keyword>
<dbReference type="PANTHER" id="PTHR10938:SF0">
    <property type="entry name" value="TRANSLATION INITIATION FACTOR IF-3, MITOCHONDRIAL"/>
    <property type="match status" value="1"/>
</dbReference>
<dbReference type="FunFam" id="3.30.110.10:FF:000001">
    <property type="entry name" value="Translation initiation factor IF-3"/>
    <property type="match status" value="1"/>
</dbReference>
<evidence type="ECO:0000256" key="3">
    <source>
        <dbReference type="ARBA" id="ARBA00022917"/>
    </source>
</evidence>
<feature type="compositionally biased region" description="Basic and acidic residues" evidence="7">
    <location>
        <begin position="197"/>
        <end position="206"/>
    </location>
</feature>
<dbReference type="NCBIfam" id="TIGR00168">
    <property type="entry name" value="infC"/>
    <property type="match status" value="1"/>
</dbReference>
<dbReference type="InterPro" id="IPR036788">
    <property type="entry name" value="T_IF-3_C_sf"/>
</dbReference>
<dbReference type="SUPFAM" id="SSF54364">
    <property type="entry name" value="Translation initiation factor IF3, N-terminal domain"/>
    <property type="match status" value="1"/>
</dbReference>
<dbReference type="STRING" id="155865.SAMN05216515_10630"/>
<organism evidence="10 11">
    <name type="scientific">Eubacterium pyruvativorans</name>
    <dbReference type="NCBI Taxonomy" id="155865"/>
    <lineage>
        <taxon>Bacteria</taxon>
        <taxon>Bacillati</taxon>
        <taxon>Bacillota</taxon>
        <taxon>Clostridia</taxon>
        <taxon>Eubacteriales</taxon>
        <taxon>Eubacteriaceae</taxon>
        <taxon>Eubacterium</taxon>
    </lineage>
</organism>
<gene>
    <name evidence="4" type="primary">infC</name>
    <name evidence="10" type="ORF">SAMN05216508_10529</name>
</gene>
<dbReference type="RefSeq" id="WP_090470519.1">
    <property type="nucleotide sequence ID" value="NZ_CACVNK010000055.1"/>
</dbReference>
<dbReference type="SUPFAM" id="SSF55200">
    <property type="entry name" value="Translation initiation factor IF3, C-terminal domain"/>
    <property type="match status" value="1"/>
</dbReference>
<dbReference type="EMBL" id="FPBT01000005">
    <property type="protein sequence ID" value="SFU44385.1"/>
    <property type="molecule type" value="Genomic_DNA"/>
</dbReference>
<evidence type="ECO:0000256" key="2">
    <source>
        <dbReference type="ARBA" id="ARBA00022540"/>
    </source>
</evidence>